<dbReference type="CDD" id="cd11537">
    <property type="entry name" value="NTP-PPase_RS21-C6_like"/>
    <property type="match status" value="1"/>
</dbReference>
<dbReference type="PANTHER" id="PTHR46523">
    <property type="entry name" value="DCTP PYROPHOSPHATASE 1"/>
    <property type="match status" value="1"/>
</dbReference>
<comment type="caution">
    <text evidence="1">The sequence shown here is derived from an EMBL/GenBank/DDBJ whole genome shotgun (WGS) entry which is preliminary data.</text>
</comment>
<dbReference type="Proteomes" id="UP000178870">
    <property type="component" value="Unassembled WGS sequence"/>
</dbReference>
<dbReference type="SUPFAM" id="SSF101386">
    <property type="entry name" value="all-alpha NTP pyrophosphatases"/>
    <property type="match status" value="1"/>
</dbReference>
<dbReference type="InterPro" id="IPR025984">
    <property type="entry name" value="DCTPP"/>
</dbReference>
<dbReference type="GO" id="GO:0047429">
    <property type="term" value="F:nucleoside triphosphate diphosphatase activity"/>
    <property type="evidence" value="ECO:0007669"/>
    <property type="project" value="InterPro"/>
</dbReference>
<dbReference type="PIRSF" id="PIRSF029826">
    <property type="entry name" value="UCP029826_pph"/>
    <property type="match status" value="1"/>
</dbReference>
<sequence>MSDIRELTKKINKWVAERGWEPAQKPKDLAISLSLEAAEVLEHFQWKNDRKVAKHIRENKEELADELADVAIYLLKLADKTKINLGSAIESKLVKASKKYPVKVVKGNSKVYYRLKKLARSKRTH</sequence>
<evidence type="ECO:0000313" key="1">
    <source>
        <dbReference type="EMBL" id="OGM31530.1"/>
    </source>
</evidence>
<evidence type="ECO:0000313" key="2">
    <source>
        <dbReference type="Proteomes" id="UP000178870"/>
    </source>
</evidence>
<dbReference type="GO" id="GO:0009143">
    <property type="term" value="P:nucleoside triphosphate catabolic process"/>
    <property type="evidence" value="ECO:0007669"/>
    <property type="project" value="InterPro"/>
</dbReference>
<dbReference type="InterPro" id="IPR052555">
    <property type="entry name" value="dCTP_Pyrophosphatase"/>
</dbReference>
<evidence type="ECO:0008006" key="3">
    <source>
        <dbReference type="Google" id="ProtNLM"/>
    </source>
</evidence>
<gene>
    <name evidence="1" type="ORF">A2803_02225</name>
</gene>
<organism evidence="1 2">
    <name type="scientific">Candidatus Woesebacteria bacterium RIFCSPHIGHO2_01_FULL_44_21</name>
    <dbReference type="NCBI Taxonomy" id="1802503"/>
    <lineage>
        <taxon>Bacteria</taxon>
        <taxon>Candidatus Woeseibacteriota</taxon>
    </lineage>
</organism>
<accession>A0A1F7YWC3</accession>
<dbReference type="Gene3D" id="1.10.287.1080">
    <property type="entry name" value="MazG-like"/>
    <property type="match status" value="1"/>
</dbReference>
<protein>
    <recommendedName>
        <fullName evidence="3">Nucleotide pyrophosphohydrolase</fullName>
    </recommendedName>
</protein>
<proteinExistence type="predicted"/>
<dbReference type="PANTHER" id="PTHR46523:SF1">
    <property type="entry name" value="DCTP PYROPHOSPHATASE 1"/>
    <property type="match status" value="1"/>
</dbReference>
<name>A0A1F7YWC3_9BACT</name>
<dbReference type="EMBL" id="MGGP01000024">
    <property type="protein sequence ID" value="OGM31530.1"/>
    <property type="molecule type" value="Genomic_DNA"/>
</dbReference>
<reference evidence="1 2" key="1">
    <citation type="journal article" date="2016" name="Nat. Commun.">
        <title>Thousands of microbial genomes shed light on interconnected biogeochemical processes in an aquifer system.</title>
        <authorList>
            <person name="Anantharaman K."/>
            <person name="Brown C.T."/>
            <person name="Hug L.A."/>
            <person name="Sharon I."/>
            <person name="Castelle C.J."/>
            <person name="Probst A.J."/>
            <person name="Thomas B.C."/>
            <person name="Singh A."/>
            <person name="Wilkins M.J."/>
            <person name="Karaoz U."/>
            <person name="Brodie E.L."/>
            <person name="Williams K.H."/>
            <person name="Hubbard S.S."/>
            <person name="Banfield J.F."/>
        </authorList>
    </citation>
    <scope>NUCLEOTIDE SEQUENCE [LARGE SCALE GENOMIC DNA]</scope>
</reference>
<dbReference type="AlphaFoldDB" id="A0A1F7YWC3"/>
<dbReference type="Pfam" id="PF12643">
    <property type="entry name" value="MazG-like"/>
    <property type="match status" value="1"/>
</dbReference>